<dbReference type="RefSeq" id="WP_265963081.1">
    <property type="nucleotide sequence ID" value="NZ_JAPEVI010000003.1"/>
</dbReference>
<keyword evidence="4 7" id="KW-0686">Riboflavin biosynthesis</keyword>
<comment type="similarity">
    <text evidence="2 7">Belongs to the DMRL synthase family.</text>
</comment>
<evidence type="ECO:0000256" key="3">
    <source>
        <dbReference type="ARBA" id="ARBA00012664"/>
    </source>
</evidence>
<accession>A0ABT3R2A4</accession>
<dbReference type="Pfam" id="PF00885">
    <property type="entry name" value="DMRL_synthase"/>
    <property type="match status" value="1"/>
</dbReference>
<dbReference type="PANTHER" id="PTHR21058:SF0">
    <property type="entry name" value="6,7-DIMETHYL-8-RIBITYLLUMAZINE SYNTHASE"/>
    <property type="match status" value="1"/>
</dbReference>
<feature type="active site" description="Proton donor" evidence="7">
    <location>
        <position position="82"/>
    </location>
</feature>
<feature type="binding site" evidence="7">
    <location>
        <begin position="74"/>
        <end position="76"/>
    </location>
    <ligand>
        <name>5-amino-6-(D-ribitylamino)uracil</name>
        <dbReference type="ChEBI" id="CHEBI:15934"/>
    </ligand>
</feature>
<comment type="function">
    <text evidence="7">Catalyzes the formation of 6,7-dimethyl-8-ribityllumazine by condensation of 5-amino-6-(D-ribitylamino)uracil with 3,4-dihydroxy-2-butanone 4-phosphate. This is the penultimate step in the biosynthesis of riboflavin.</text>
</comment>
<comment type="pathway">
    <text evidence="1 7">Cofactor biosynthesis; riboflavin biosynthesis; riboflavin from 2-hydroxy-3-oxobutyl phosphate and 5-amino-6-(D-ribitylamino)uracil: step 1/2.</text>
</comment>
<dbReference type="Gene3D" id="3.40.50.960">
    <property type="entry name" value="Lumazine/riboflavin synthase"/>
    <property type="match status" value="1"/>
</dbReference>
<comment type="caution">
    <text evidence="8">The sequence shown here is derived from an EMBL/GenBank/DDBJ whole genome shotgun (WGS) entry which is preliminary data.</text>
</comment>
<keyword evidence="9" id="KW-1185">Reference proteome</keyword>
<protein>
    <recommendedName>
        <fullName evidence="3 7">6,7-dimethyl-8-ribityllumazine synthase</fullName>
        <shortName evidence="7">DMRL synthase</shortName>
        <shortName evidence="7">LS</shortName>
        <shortName evidence="7">Lumazine synthase</shortName>
        <ecNumber evidence="3 7">2.5.1.78</ecNumber>
    </recommendedName>
</protein>
<dbReference type="HAMAP" id="MF_00178">
    <property type="entry name" value="Lumazine_synth"/>
    <property type="match status" value="1"/>
</dbReference>
<feature type="binding site" evidence="7">
    <location>
        <begin position="79"/>
        <end position="80"/>
    </location>
    <ligand>
        <name>(2S)-2-hydroxy-3-oxobutyl phosphate</name>
        <dbReference type="ChEBI" id="CHEBI:58830"/>
    </ligand>
</feature>
<reference evidence="8 9" key="1">
    <citation type="journal article" date="2016" name="Int. J. Syst. Evol. Microbiol.">
        <title>Labrenzia salina sp. nov., isolated from the rhizosphere of the halophyte Arthrocnemum macrostachyum.</title>
        <authorList>
            <person name="Camacho M."/>
            <person name="Redondo-Gomez S."/>
            <person name="Rodriguez-Llorente I."/>
            <person name="Rohde M."/>
            <person name="Sproer C."/>
            <person name="Schumann P."/>
            <person name="Klenk H.P."/>
            <person name="Montero-Calasanz M.D.C."/>
        </authorList>
    </citation>
    <scope>NUCLEOTIDE SEQUENCE [LARGE SCALE GENOMIC DNA]</scope>
    <source>
        <strain evidence="8 9">DSM 29163</strain>
    </source>
</reference>
<evidence type="ECO:0000256" key="5">
    <source>
        <dbReference type="ARBA" id="ARBA00022679"/>
    </source>
</evidence>
<dbReference type="SUPFAM" id="SSF52121">
    <property type="entry name" value="Lumazine synthase"/>
    <property type="match status" value="1"/>
</dbReference>
<dbReference type="PANTHER" id="PTHR21058">
    <property type="entry name" value="6,7-DIMETHYL-8-RIBITYLLUMAZINE SYNTHASE DMRL SYNTHASE LUMAZINE SYNTHASE"/>
    <property type="match status" value="1"/>
</dbReference>
<evidence type="ECO:0000313" key="9">
    <source>
        <dbReference type="Proteomes" id="UP001300261"/>
    </source>
</evidence>
<feature type="binding site" evidence="7">
    <location>
        <begin position="45"/>
        <end position="47"/>
    </location>
    <ligand>
        <name>5-amino-6-(D-ribitylamino)uracil</name>
        <dbReference type="ChEBI" id="CHEBI:15934"/>
    </ligand>
</feature>
<keyword evidence="5 7" id="KW-0808">Transferase</keyword>
<dbReference type="InterPro" id="IPR034964">
    <property type="entry name" value="LS"/>
</dbReference>
<gene>
    <name evidence="7 8" type="primary">ribH</name>
    <name evidence="8" type="ORF">ON753_13100</name>
</gene>
<dbReference type="Proteomes" id="UP001300261">
    <property type="component" value="Unassembled WGS sequence"/>
</dbReference>
<sequence length="149" mass="15609">MSAAPKLLIIEARFYTELADALAEGAIKTLEAAGAAYDRIAVPGVLEIPAALSMAMTAMENNGDFYDGFVLLGAVIRGETSHYDIVANESNRAIMDLIVDADLAVGNGILTVENSAQAWARAKVDEKNKGGAAAQAALDMIALRERLGA</sequence>
<dbReference type="EC" id="2.5.1.78" evidence="3 7"/>
<evidence type="ECO:0000256" key="4">
    <source>
        <dbReference type="ARBA" id="ARBA00022619"/>
    </source>
</evidence>
<dbReference type="InterPro" id="IPR002180">
    <property type="entry name" value="LS/RS"/>
</dbReference>
<feature type="binding site" evidence="7">
    <location>
        <position position="121"/>
    </location>
    <ligand>
        <name>(2S)-2-hydroxy-3-oxobutyl phosphate</name>
        <dbReference type="ChEBI" id="CHEBI:58830"/>
    </ligand>
</feature>
<evidence type="ECO:0000256" key="6">
    <source>
        <dbReference type="ARBA" id="ARBA00048785"/>
    </source>
</evidence>
<proteinExistence type="inferred from homology"/>
<evidence type="ECO:0000256" key="1">
    <source>
        <dbReference type="ARBA" id="ARBA00004917"/>
    </source>
</evidence>
<evidence type="ECO:0000313" key="8">
    <source>
        <dbReference type="EMBL" id="MCX2723299.1"/>
    </source>
</evidence>
<feature type="binding site" evidence="7">
    <location>
        <position position="14"/>
    </location>
    <ligand>
        <name>5-amino-6-(D-ribitylamino)uracil</name>
        <dbReference type="ChEBI" id="CHEBI:15934"/>
    </ligand>
</feature>
<comment type="catalytic activity">
    <reaction evidence="6 7">
        <text>(2S)-2-hydroxy-3-oxobutyl phosphate + 5-amino-6-(D-ribitylamino)uracil = 6,7-dimethyl-8-(1-D-ribityl)lumazine + phosphate + 2 H2O + H(+)</text>
        <dbReference type="Rhea" id="RHEA:26152"/>
        <dbReference type="ChEBI" id="CHEBI:15377"/>
        <dbReference type="ChEBI" id="CHEBI:15378"/>
        <dbReference type="ChEBI" id="CHEBI:15934"/>
        <dbReference type="ChEBI" id="CHEBI:43474"/>
        <dbReference type="ChEBI" id="CHEBI:58201"/>
        <dbReference type="ChEBI" id="CHEBI:58830"/>
        <dbReference type="EC" id="2.5.1.78"/>
    </reaction>
</comment>
<organism evidence="8 9">
    <name type="scientific">Roseibium salinum</name>
    <dbReference type="NCBI Taxonomy" id="1604349"/>
    <lineage>
        <taxon>Bacteria</taxon>
        <taxon>Pseudomonadati</taxon>
        <taxon>Pseudomonadota</taxon>
        <taxon>Alphaproteobacteria</taxon>
        <taxon>Hyphomicrobiales</taxon>
        <taxon>Stappiaceae</taxon>
        <taxon>Roseibium</taxon>
    </lineage>
</organism>
<dbReference type="InterPro" id="IPR036467">
    <property type="entry name" value="LS/RS_sf"/>
</dbReference>
<dbReference type="GO" id="GO:0000906">
    <property type="term" value="F:6,7-dimethyl-8-ribityllumazine synthase activity"/>
    <property type="evidence" value="ECO:0007669"/>
    <property type="project" value="UniProtKB-EC"/>
</dbReference>
<name>A0ABT3R2A4_9HYPH</name>
<evidence type="ECO:0000256" key="2">
    <source>
        <dbReference type="ARBA" id="ARBA00007424"/>
    </source>
</evidence>
<dbReference type="NCBIfam" id="TIGR00114">
    <property type="entry name" value="lumazine-synth"/>
    <property type="match status" value="1"/>
</dbReference>
<dbReference type="CDD" id="cd09209">
    <property type="entry name" value="Lumazine_synthase-I"/>
    <property type="match status" value="1"/>
</dbReference>
<dbReference type="EMBL" id="JAPEVI010000003">
    <property type="protein sequence ID" value="MCX2723299.1"/>
    <property type="molecule type" value="Genomic_DNA"/>
</dbReference>
<evidence type="ECO:0000256" key="7">
    <source>
        <dbReference type="HAMAP-Rule" id="MF_00178"/>
    </source>
</evidence>
<feature type="binding site" evidence="7">
    <location>
        <position position="107"/>
    </location>
    <ligand>
        <name>5-amino-6-(D-ribitylamino)uracil</name>
        <dbReference type="ChEBI" id="CHEBI:15934"/>
    </ligand>
</feature>